<dbReference type="PROSITE" id="PS50053">
    <property type="entry name" value="UBIQUITIN_2"/>
    <property type="match status" value="1"/>
</dbReference>
<dbReference type="InterPro" id="IPR029071">
    <property type="entry name" value="Ubiquitin-like_domsf"/>
</dbReference>
<evidence type="ECO:0000256" key="1">
    <source>
        <dbReference type="SAM" id="MobiDB-lite"/>
    </source>
</evidence>
<gene>
    <name evidence="3" type="ORF">IWQ60_006123</name>
</gene>
<evidence type="ECO:0000313" key="4">
    <source>
        <dbReference type="Proteomes" id="UP001150569"/>
    </source>
</evidence>
<evidence type="ECO:0000313" key="3">
    <source>
        <dbReference type="EMBL" id="KAJ1923057.1"/>
    </source>
</evidence>
<dbReference type="InterPro" id="IPR019956">
    <property type="entry name" value="Ubiquitin_dom"/>
</dbReference>
<dbReference type="GO" id="GO:0036503">
    <property type="term" value="P:ERAD pathway"/>
    <property type="evidence" value="ECO:0007669"/>
    <property type="project" value="TreeGrafter"/>
</dbReference>
<dbReference type="GO" id="GO:0031593">
    <property type="term" value="F:polyubiquitin modification-dependent protein binding"/>
    <property type="evidence" value="ECO:0007669"/>
    <property type="project" value="TreeGrafter"/>
</dbReference>
<feature type="domain" description="Ubiquitin-like" evidence="2">
    <location>
        <begin position="63"/>
        <end position="139"/>
    </location>
</feature>
<dbReference type="GO" id="GO:0071818">
    <property type="term" value="C:BAT3 complex"/>
    <property type="evidence" value="ECO:0007669"/>
    <property type="project" value="TreeGrafter"/>
</dbReference>
<protein>
    <recommendedName>
        <fullName evidence="2">Ubiquitin-like domain-containing protein</fullName>
    </recommendedName>
</protein>
<name>A0A9W8DU04_9FUNG</name>
<keyword evidence="4" id="KW-1185">Reference proteome</keyword>
<reference evidence="3" key="1">
    <citation type="submission" date="2022-07" db="EMBL/GenBank/DDBJ databases">
        <title>Phylogenomic reconstructions and comparative analyses of Kickxellomycotina fungi.</title>
        <authorList>
            <person name="Reynolds N.K."/>
            <person name="Stajich J.E."/>
            <person name="Barry K."/>
            <person name="Grigoriev I.V."/>
            <person name="Crous P."/>
            <person name="Smith M.E."/>
        </authorList>
    </citation>
    <scope>NUCLEOTIDE SEQUENCE</scope>
    <source>
        <strain evidence="3">RSA 861</strain>
    </source>
</reference>
<feature type="compositionally biased region" description="Low complexity" evidence="1">
    <location>
        <begin position="170"/>
        <end position="180"/>
    </location>
</feature>
<dbReference type="PRINTS" id="PR00348">
    <property type="entry name" value="UBIQUITIN"/>
</dbReference>
<dbReference type="SMART" id="SM00213">
    <property type="entry name" value="UBQ"/>
    <property type="match status" value="1"/>
</dbReference>
<dbReference type="PANTHER" id="PTHR15204">
    <property type="entry name" value="LARGE PROLINE-RICH PROTEIN BAG6"/>
    <property type="match status" value="1"/>
</dbReference>
<dbReference type="InterPro" id="IPR000626">
    <property type="entry name" value="Ubiquitin-like_dom"/>
</dbReference>
<dbReference type="PANTHER" id="PTHR15204:SF0">
    <property type="entry name" value="LARGE PROLINE-RICH PROTEIN BAG6"/>
    <property type="match status" value="1"/>
</dbReference>
<sequence length="230" mass="25458">MLEEPQAFSAFLLRLRGLPVVTPIRQHEDDLLNLNYPLPRCRFEEPEIPTPEESTRSSAAQTLRLPIKALKFGFTYDVPVDPLTPIAELKQRLAAQCGVGPDYQRLLFKGKALQDAGVVGDYNLSSDTVVTLMVRPGGAAPRKYEEKEETKAVVPETAEPPMHTDDGKKTTTSQSTPSTTLDIRHLSAEALSKLEDPAFQEELRTLLVAHNFAEADRHTLVQALARSGRT</sequence>
<dbReference type="SUPFAM" id="SSF54236">
    <property type="entry name" value="Ubiquitin-like"/>
    <property type="match status" value="1"/>
</dbReference>
<evidence type="ECO:0000259" key="2">
    <source>
        <dbReference type="PROSITE" id="PS50053"/>
    </source>
</evidence>
<dbReference type="CDD" id="cd17039">
    <property type="entry name" value="Ubl_ubiquitin_like"/>
    <property type="match status" value="1"/>
</dbReference>
<feature type="region of interest" description="Disordered" evidence="1">
    <location>
        <begin position="139"/>
        <end position="180"/>
    </location>
</feature>
<proteinExistence type="predicted"/>
<organism evidence="3 4">
    <name type="scientific">Tieghemiomyces parasiticus</name>
    <dbReference type="NCBI Taxonomy" id="78921"/>
    <lineage>
        <taxon>Eukaryota</taxon>
        <taxon>Fungi</taxon>
        <taxon>Fungi incertae sedis</taxon>
        <taxon>Zoopagomycota</taxon>
        <taxon>Kickxellomycotina</taxon>
        <taxon>Dimargaritomycetes</taxon>
        <taxon>Dimargaritales</taxon>
        <taxon>Dimargaritaceae</taxon>
        <taxon>Tieghemiomyces</taxon>
    </lineage>
</organism>
<feature type="compositionally biased region" description="Basic and acidic residues" evidence="1">
    <location>
        <begin position="142"/>
        <end position="151"/>
    </location>
</feature>
<dbReference type="AlphaFoldDB" id="A0A9W8DU04"/>
<dbReference type="Proteomes" id="UP001150569">
    <property type="component" value="Unassembled WGS sequence"/>
</dbReference>
<accession>A0A9W8DU04</accession>
<dbReference type="OrthoDB" id="428577at2759"/>
<dbReference type="Pfam" id="PF00240">
    <property type="entry name" value="ubiquitin"/>
    <property type="match status" value="1"/>
</dbReference>
<dbReference type="GO" id="GO:0051787">
    <property type="term" value="F:misfolded protein binding"/>
    <property type="evidence" value="ECO:0007669"/>
    <property type="project" value="TreeGrafter"/>
</dbReference>
<dbReference type="Gene3D" id="3.10.20.90">
    <property type="entry name" value="Phosphatidylinositol 3-kinase Catalytic Subunit, Chain A, domain 1"/>
    <property type="match status" value="1"/>
</dbReference>
<dbReference type="EMBL" id="JANBPT010000357">
    <property type="protein sequence ID" value="KAJ1923057.1"/>
    <property type="molecule type" value="Genomic_DNA"/>
</dbReference>
<comment type="caution">
    <text evidence="3">The sequence shown here is derived from an EMBL/GenBank/DDBJ whole genome shotgun (WGS) entry which is preliminary data.</text>
</comment>